<keyword evidence="4" id="KW-1185">Reference proteome</keyword>
<name>A0AAU7NZ26_9GAMM</name>
<dbReference type="SUPFAM" id="SSF53850">
    <property type="entry name" value="Periplasmic binding protein-like II"/>
    <property type="match status" value="1"/>
</dbReference>
<evidence type="ECO:0000313" key="4">
    <source>
        <dbReference type="Proteomes" id="UP001225378"/>
    </source>
</evidence>
<feature type="domain" description="SsuA/THI5-like" evidence="2">
    <location>
        <begin position="56"/>
        <end position="243"/>
    </location>
</feature>
<dbReference type="PANTHER" id="PTHR30024">
    <property type="entry name" value="ALIPHATIC SULFONATES-BINDING PROTEIN-RELATED"/>
    <property type="match status" value="1"/>
</dbReference>
<evidence type="ECO:0000313" key="3">
    <source>
        <dbReference type="EMBL" id="XBS22249.1"/>
    </source>
</evidence>
<dbReference type="Pfam" id="PF09084">
    <property type="entry name" value="NMT1"/>
    <property type="match status" value="1"/>
</dbReference>
<reference evidence="3 4" key="1">
    <citation type="journal article" date="2024" name="Microbiology">
        <title>Methylomarinum rosea sp. nov., a novel halophilic methanotrophic bacterium from the hypersaline Lake Elton.</title>
        <authorList>
            <person name="Suleimanov R.Z."/>
            <person name="Oshkin I.Y."/>
            <person name="Danilova O.V."/>
            <person name="Suzina N.E."/>
            <person name="Dedysh S.N."/>
        </authorList>
    </citation>
    <scope>NUCLEOTIDE SEQUENCE [LARGE SCALE GENOMIC DNA]</scope>
    <source>
        <strain evidence="3 4">Ch1-1</strain>
    </source>
</reference>
<feature type="signal peptide" evidence="1">
    <location>
        <begin position="1"/>
        <end position="20"/>
    </location>
</feature>
<proteinExistence type="predicted"/>
<dbReference type="EMBL" id="CP157743">
    <property type="protein sequence ID" value="XBS22249.1"/>
    <property type="molecule type" value="Genomic_DNA"/>
</dbReference>
<evidence type="ECO:0000259" key="2">
    <source>
        <dbReference type="Pfam" id="PF09084"/>
    </source>
</evidence>
<keyword evidence="1" id="KW-0732">Signal</keyword>
<protein>
    <submittedName>
        <fullName evidence="3">Transporter substrate-binding domain-containing protein</fullName>
    </submittedName>
</protein>
<sequence length="323" mass="35938">MTLKIALFGFALMLTGNGMAAEKTKIRLGVLAFGTANWELAALKNEKLLNDAAFTLDIVPMATPQAGKIALQSNAVDMIVSDWIWVSRMRSSGADYTFYPYSNTAGALLVADNSPIETVADLSGKKLGIAGGELDKNWLLLQAVGLKQQVDLNQSVDKIYGAPPLLNQQLRQRRLDAVINYWHFAARLEAEGYRQIINGREILQQLGIDEQVPSLGYVFRASWGNRHKAAVNHFLQLTAKAKQRLCSSDAAWRKITALTKAKDSATQDILRQRYCEGRVRRWGAANRQAAERVYQLLRQLSDNKLTGSTEQLQPGTFWRSGQE</sequence>
<dbReference type="Gene3D" id="3.40.190.10">
    <property type="entry name" value="Periplasmic binding protein-like II"/>
    <property type="match status" value="2"/>
</dbReference>
<gene>
    <name evidence="3" type="ORF">Q9L42_009015</name>
</gene>
<dbReference type="AlphaFoldDB" id="A0AAU7NZ26"/>
<dbReference type="RefSeq" id="WP_349432657.1">
    <property type="nucleotide sequence ID" value="NZ_CP157743.1"/>
</dbReference>
<feature type="chain" id="PRO_5043706011" evidence="1">
    <location>
        <begin position="21"/>
        <end position="323"/>
    </location>
</feature>
<accession>A0AAU7NZ26</accession>
<dbReference type="KEGG" id="mech:Q9L42_009015"/>
<evidence type="ECO:0000256" key="1">
    <source>
        <dbReference type="SAM" id="SignalP"/>
    </source>
</evidence>
<dbReference type="Proteomes" id="UP001225378">
    <property type="component" value="Chromosome"/>
</dbReference>
<organism evidence="3 4">
    <name type="scientific">Methylomarinum roseum</name>
    <dbReference type="NCBI Taxonomy" id="3067653"/>
    <lineage>
        <taxon>Bacteria</taxon>
        <taxon>Pseudomonadati</taxon>
        <taxon>Pseudomonadota</taxon>
        <taxon>Gammaproteobacteria</taxon>
        <taxon>Methylococcales</taxon>
        <taxon>Methylococcaceae</taxon>
        <taxon>Methylomarinum</taxon>
    </lineage>
</organism>
<dbReference type="InterPro" id="IPR015168">
    <property type="entry name" value="SsuA/THI5"/>
</dbReference>
<dbReference type="PANTHER" id="PTHR30024:SF48">
    <property type="entry name" value="ABC TRANSPORTER SUBSTRATE-BINDING PROTEIN"/>
    <property type="match status" value="1"/>
</dbReference>